<protein>
    <submittedName>
        <fullName evidence="1">Uncharacterized protein</fullName>
    </submittedName>
</protein>
<sequence length="32" mass="3481">MHLEANYIGAIVESSTNTWTSLICIRRGGSLS</sequence>
<dbReference type="AlphaFoldDB" id="A0A0A9A1Y4"/>
<proteinExistence type="predicted"/>
<reference evidence="1" key="1">
    <citation type="submission" date="2014-09" db="EMBL/GenBank/DDBJ databases">
        <authorList>
            <person name="Magalhaes I.L.F."/>
            <person name="Oliveira U."/>
            <person name="Santos F.R."/>
            <person name="Vidigal T.H.D.A."/>
            <person name="Brescovit A.D."/>
            <person name="Santos A.J."/>
        </authorList>
    </citation>
    <scope>NUCLEOTIDE SEQUENCE</scope>
    <source>
        <tissue evidence="1">Shoot tissue taken approximately 20 cm above the soil surface</tissue>
    </source>
</reference>
<accession>A0A0A9A1Y4</accession>
<organism evidence="1">
    <name type="scientific">Arundo donax</name>
    <name type="common">Giant reed</name>
    <name type="synonym">Donax arundinaceus</name>
    <dbReference type="NCBI Taxonomy" id="35708"/>
    <lineage>
        <taxon>Eukaryota</taxon>
        <taxon>Viridiplantae</taxon>
        <taxon>Streptophyta</taxon>
        <taxon>Embryophyta</taxon>
        <taxon>Tracheophyta</taxon>
        <taxon>Spermatophyta</taxon>
        <taxon>Magnoliopsida</taxon>
        <taxon>Liliopsida</taxon>
        <taxon>Poales</taxon>
        <taxon>Poaceae</taxon>
        <taxon>PACMAD clade</taxon>
        <taxon>Arundinoideae</taxon>
        <taxon>Arundineae</taxon>
        <taxon>Arundo</taxon>
    </lineage>
</organism>
<dbReference type="EMBL" id="GBRH01254870">
    <property type="protein sequence ID" value="JAD43025.1"/>
    <property type="molecule type" value="Transcribed_RNA"/>
</dbReference>
<reference evidence="1" key="2">
    <citation type="journal article" date="2015" name="Data Brief">
        <title>Shoot transcriptome of the giant reed, Arundo donax.</title>
        <authorList>
            <person name="Barrero R.A."/>
            <person name="Guerrero F.D."/>
            <person name="Moolhuijzen P."/>
            <person name="Goolsby J.A."/>
            <person name="Tidwell J."/>
            <person name="Bellgard S.E."/>
            <person name="Bellgard M.I."/>
        </authorList>
    </citation>
    <scope>NUCLEOTIDE SEQUENCE</scope>
    <source>
        <tissue evidence="1">Shoot tissue taken approximately 20 cm above the soil surface</tissue>
    </source>
</reference>
<name>A0A0A9A1Y4_ARUDO</name>
<evidence type="ECO:0000313" key="1">
    <source>
        <dbReference type="EMBL" id="JAD43025.1"/>
    </source>
</evidence>